<keyword evidence="3 4" id="KW-0505">Motor protein</keyword>
<accession>A0ABS8SIJ7</accession>
<protein>
    <submittedName>
        <fullName evidence="8">Kinesin-like protein KIN-14R</fullName>
    </submittedName>
</protein>
<comment type="similarity">
    <text evidence="4">Belongs to the TRAFAC class myosin-kinesin ATPase superfamily. Kinesin family.</text>
</comment>
<dbReference type="Pfam" id="PF00225">
    <property type="entry name" value="Kinesin"/>
    <property type="match status" value="1"/>
</dbReference>
<dbReference type="SMART" id="SM00129">
    <property type="entry name" value="KISc"/>
    <property type="match status" value="1"/>
</dbReference>
<feature type="coiled-coil region" evidence="5">
    <location>
        <begin position="342"/>
        <end position="414"/>
    </location>
</feature>
<dbReference type="EMBL" id="JACEIK010000534">
    <property type="protein sequence ID" value="MCD7458676.1"/>
    <property type="molecule type" value="Genomic_DNA"/>
</dbReference>
<comment type="caution">
    <text evidence="8">The sequence shown here is derived from an EMBL/GenBank/DDBJ whole genome shotgun (WGS) entry which is preliminary data.</text>
</comment>
<feature type="region of interest" description="Disordered" evidence="6">
    <location>
        <begin position="991"/>
        <end position="1118"/>
    </location>
</feature>
<dbReference type="PROSITE" id="PS00411">
    <property type="entry name" value="KINESIN_MOTOR_1"/>
    <property type="match status" value="1"/>
</dbReference>
<feature type="compositionally biased region" description="Polar residues" evidence="6">
    <location>
        <begin position="1012"/>
        <end position="1025"/>
    </location>
</feature>
<dbReference type="InterPro" id="IPR019821">
    <property type="entry name" value="Kinesin_motor_CS"/>
</dbReference>
<dbReference type="PANTHER" id="PTHR47972:SF18">
    <property type="entry name" value="KINESIN-LIKE PROTEIN KIN-14R"/>
    <property type="match status" value="1"/>
</dbReference>
<keyword evidence="5" id="KW-0175">Coiled coil</keyword>
<feature type="compositionally biased region" description="Polar residues" evidence="6">
    <location>
        <begin position="1081"/>
        <end position="1095"/>
    </location>
</feature>
<dbReference type="InterPro" id="IPR027640">
    <property type="entry name" value="Kinesin-like_fam"/>
</dbReference>
<evidence type="ECO:0000256" key="4">
    <source>
        <dbReference type="PROSITE-ProRule" id="PRU00283"/>
    </source>
</evidence>
<dbReference type="Pfam" id="PF11721">
    <property type="entry name" value="Malectin"/>
    <property type="match status" value="1"/>
</dbReference>
<feature type="coiled-coil region" evidence="5">
    <location>
        <begin position="743"/>
        <end position="932"/>
    </location>
</feature>
<evidence type="ECO:0000313" key="9">
    <source>
        <dbReference type="Proteomes" id="UP000823775"/>
    </source>
</evidence>
<reference evidence="8 9" key="1">
    <citation type="journal article" date="2021" name="BMC Genomics">
        <title>Datura genome reveals duplications of psychoactive alkaloid biosynthetic genes and high mutation rate following tissue culture.</title>
        <authorList>
            <person name="Rajewski A."/>
            <person name="Carter-House D."/>
            <person name="Stajich J."/>
            <person name="Litt A."/>
        </authorList>
    </citation>
    <scope>NUCLEOTIDE SEQUENCE [LARGE SCALE GENOMIC DNA]</scope>
    <source>
        <strain evidence="8">AR-01</strain>
    </source>
</reference>
<dbReference type="Gene3D" id="2.60.120.430">
    <property type="entry name" value="Galactose-binding lectin"/>
    <property type="match status" value="1"/>
</dbReference>
<organism evidence="8 9">
    <name type="scientific">Datura stramonium</name>
    <name type="common">Jimsonweed</name>
    <name type="synonym">Common thornapple</name>
    <dbReference type="NCBI Taxonomy" id="4076"/>
    <lineage>
        <taxon>Eukaryota</taxon>
        <taxon>Viridiplantae</taxon>
        <taxon>Streptophyta</taxon>
        <taxon>Embryophyta</taxon>
        <taxon>Tracheophyta</taxon>
        <taxon>Spermatophyta</taxon>
        <taxon>Magnoliopsida</taxon>
        <taxon>eudicotyledons</taxon>
        <taxon>Gunneridae</taxon>
        <taxon>Pentapetalae</taxon>
        <taxon>asterids</taxon>
        <taxon>lamiids</taxon>
        <taxon>Solanales</taxon>
        <taxon>Solanaceae</taxon>
        <taxon>Solanoideae</taxon>
        <taxon>Datureae</taxon>
        <taxon>Datura</taxon>
    </lineage>
</organism>
<proteinExistence type="inferred from homology"/>
<evidence type="ECO:0000256" key="1">
    <source>
        <dbReference type="ARBA" id="ARBA00022741"/>
    </source>
</evidence>
<feature type="binding site" evidence="4">
    <location>
        <begin position="497"/>
        <end position="504"/>
    </location>
    <ligand>
        <name>ATP</name>
        <dbReference type="ChEBI" id="CHEBI:30616"/>
    </ligand>
</feature>
<feature type="compositionally biased region" description="Basic and acidic residues" evidence="6">
    <location>
        <begin position="1106"/>
        <end position="1118"/>
    </location>
</feature>
<evidence type="ECO:0000259" key="7">
    <source>
        <dbReference type="PROSITE" id="PS50067"/>
    </source>
</evidence>
<dbReference type="PROSITE" id="PS50067">
    <property type="entry name" value="KINESIN_MOTOR_2"/>
    <property type="match status" value="1"/>
</dbReference>
<dbReference type="InterPro" id="IPR027417">
    <property type="entry name" value="P-loop_NTPase"/>
</dbReference>
<dbReference type="SUPFAM" id="SSF57997">
    <property type="entry name" value="Tropomyosin"/>
    <property type="match status" value="1"/>
</dbReference>
<dbReference type="SUPFAM" id="SSF52540">
    <property type="entry name" value="P-loop containing nucleoside triphosphate hydrolases"/>
    <property type="match status" value="1"/>
</dbReference>
<dbReference type="InterPro" id="IPR001752">
    <property type="entry name" value="Kinesin_motor_dom"/>
</dbReference>
<gene>
    <name evidence="8" type="primary">KIN14R</name>
    <name evidence="8" type="ORF">HAX54_038873</name>
</gene>
<evidence type="ECO:0000256" key="5">
    <source>
        <dbReference type="SAM" id="Coils"/>
    </source>
</evidence>
<feature type="domain" description="Kinesin motor" evidence="7">
    <location>
        <begin position="414"/>
        <end position="736"/>
    </location>
</feature>
<evidence type="ECO:0000256" key="2">
    <source>
        <dbReference type="ARBA" id="ARBA00022840"/>
    </source>
</evidence>
<keyword evidence="2 4" id="KW-0067">ATP-binding</keyword>
<dbReference type="PRINTS" id="PR00380">
    <property type="entry name" value="KINESINHEAVY"/>
</dbReference>
<evidence type="ECO:0000256" key="3">
    <source>
        <dbReference type="ARBA" id="ARBA00023175"/>
    </source>
</evidence>
<dbReference type="CDD" id="cd01366">
    <property type="entry name" value="KISc_C_terminal"/>
    <property type="match status" value="1"/>
</dbReference>
<evidence type="ECO:0000313" key="8">
    <source>
        <dbReference type="EMBL" id="MCD7458676.1"/>
    </source>
</evidence>
<name>A0ABS8SIJ7_DATST</name>
<dbReference type="Proteomes" id="UP000823775">
    <property type="component" value="Unassembled WGS sequence"/>
</dbReference>
<feature type="compositionally biased region" description="Basic and acidic residues" evidence="6">
    <location>
        <begin position="1026"/>
        <end position="1036"/>
    </location>
</feature>
<dbReference type="Gene3D" id="3.40.850.10">
    <property type="entry name" value="Kinesin motor domain"/>
    <property type="match status" value="1"/>
</dbReference>
<feature type="region of interest" description="Disordered" evidence="6">
    <location>
        <begin position="950"/>
        <end position="971"/>
    </location>
</feature>
<sequence>MDSIQSNLFGQNPETPFPDLPNNFEWEKPLDQETAVSATDQDETFQFLADSMVCDSGSRLIPSGFTRPSCTEDLVLFVNAGSETSVELDSSLSFLADNFYQGGEPFQTEEFITEGGEHAFIYQSARLGNFCYRIDNLTPGNYFVDLHFVEIINVNGPKGMRVFSVFLQDEKVLSDFDIFSVVGANKPLQLVDSRVSIKENGILVIKFEGIIGSPVVSGICIRKAPKASASQAEHDRLTCKNCAAEIDFPSAQKKVARLQSTAKYEKKIQELGELLERKTDECYQSWMSYTAANQQLEKVRMELDNKTFHTYSLDQKFEKQAKTITEISTKYERDKNCWHTAINDLEMKVKIMKQEHSQLSREAHECADSIPDLNKMVFAVQSLVEQYEDLKMKYNEEQAKRRKLFNEVQEAKGNIRVFCRCRPLSKAEVSDGCSTVVDFDVAKDGELGILNGSSTKKTFKFDRVYTPRDDQGVVYADASPMVISVLDGYNVCIFAYGQTGTGKTFTMEGTKGNRGVNYRTLEELFKIAKERSETFTYDISVSVLEVYNEQIRDLLAPPTTSKKLEIKQAPEGLHHVPGLVEAKVENIEEVWNVLQTGSSARAVGSNNVNEHSSRSHCMLCIMVTAKNLMDGECTKSKLWLVDLAGSERLAKTDVQGDRLKEAQNINRSLSALGDVISALANRSSHIPYRNSKLTHLLQDSLGGDSKALMFVQISPSDKDLSETISSLNFATRVRGVELGPVRKQVDTGELQKLKTMLDKARQEAKSKDESLKKLEESLQNLESKAKGKEHANKTQQDKIKELESQLNLKTSLHGQSEKQLSQLSERLKGREETCATLQQKVSELENKMRQQQQFESESLNNKVKDLENKLKEREQEFESQSDILQHKVVELEETLKAKEQNAEECVLLRQKIKELEDKIKEQEQQLVCMLTDSDAKIKEQEQQLVCMVPDSDAKSLKSSPPESKSSSRDDLASDIEQRILKSSNAFNRLASQGSNLLKGKDSVQQVRRKRLSTNSETENNGTSLHNRTEQDFLQEARRKRLSKNGEVEKNVAAISSANDRRTRQSDPPRPVATGVARGMKPTTTTTNAQRPLTRNKTSREPVVQGVKERDAKKRMWTR</sequence>
<evidence type="ECO:0000256" key="6">
    <source>
        <dbReference type="SAM" id="MobiDB-lite"/>
    </source>
</evidence>
<keyword evidence="1 4" id="KW-0547">Nucleotide-binding</keyword>
<dbReference type="PANTHER" id="PTHR47972">
    <property type="entry name" value="KINESIN-LIKE PROTEIN KLP-3"/>
    <property type="match status" value="1"/>
</dbReference>
<feature type="region of interest" description="Disordered" evidence="6">
    <location>
        <begin position="1"/>
        <end position="22"/>
    </location>
</feature>
<dbReference type="InterPro" id="IPR021720">
    <property type="entry name" value="Malectin_dom"/>
</dbReference>
<dbReference type="Gene3D" id="1.10.287.1490">
    <property type="match status" value="1"/>
</dbReference>
<dbReference type="InterPro" id="IPR036961">
    <property type="entry name" value="Kinesin_motor_dom_sf"/>
</dbReference>
<feature type="compositionally biased region" description="Polar residues" evidence="6">
    <location>
        <begin position="1"/>
        <end position="14"/>
    </location>
</feature>
<keyword evidence="9" id="KW-1185">Reference proteome</keyword>